<reference evidence="1" key="1">
    <citation type="submission" date="2005-01" db="EMBL/GenBank/DDBJ databases">
        <title>The sequence of Magnaporthe grisea chromosome 7.</title>
        <authorList>
            <person name="Thon M.R."/>
            <person name="Pan H."/>
            <person name="Diener A."/>
            <person name="Papalas J."/>
            <person name="Taro A."/>
            <person name="Mitchell T."/>
            <person name="Dean R.A."/>
        </authorList>
    </citation>
    <scope>NUCLEOTIDE SEQUENCE</scope>
    <source>
        <strain evidence="1">70-15</strain>
    </source>
</reference>
<name>Q2KGV1_PYRO7</name>
<protein>
    <submittedName>
        <fullName evidence="1">Uncharacterized protein</fullName>
    </submittedName>
</protein>
<sequence length="14" mass="1550">MATPFEMTAVDHEA</sequence>
<gene>
    <name evidence="1" type="ORF">MGCH7_ch7g234</name>
</gene>
<proteinExistence type="predicted"/>
<evidence type="ECO:0000313" key="1">
    <source>
        <dbReference type="EMBL" id="EAQ70827.1"/>
    </source>
</evidence>
<organism evidence="1">
    <name type="scientific">Pyricularia oryzae (strain 70-15 / ATCC MYA-4617 / FGSC 8958)</name>
    <name type="common">Rice blast fungus</name>
    <name type="synonym">Magnaporthe oryzae</name>
    <dbReference type="NCBI Taxonomy" id="242507"/>
    <lineage>
        <taxon>Eukaryota</taxon>
        <taxon>Fungi</taxon>
        <taxon>Dikarya</taxon>
        <taxon>Ascomycota</taxon>
        <taxon>Pezizomycotina</taxon>
        <taxon>Sordariomycetes</taxon>
        <taxon>Sordariomycetidae</taxon>
        <taxon>Magnaporthales</taxon>
        <taxon>Pyriculariaceae</taxon>
        <taxon>Pyricularia</taxon>
    </lineage>
</organism>
<accession>Q2KGV1</accession>
<dbReference type="EMBL" id="CM000230">
    <property type="protein sequence ID" value="EAQ70827.1"/>
    <property type="molecule type" value="Genomic_DNA"/>
</dbReference>